<dbReference type="InterPro" id="IPR036249">
    <property type="entry name" value="Thioredoxin-like_sf"/>
</dbReference>
<dbReference type="Gene3D" id="3.40.30.10">
    <property type="entry name" value="Glutaredoxin"/>
    <property type="match status" value="1"/>
</dbReference>
<dbReference type="Pfam" id="PF00578">
    <property type="entry name" value="AhpC-TSA"/>
    <property type="match status" value="1"/>
</dbReference>
<evidence type="ECO:0000259" key="1">
    <source>
        <dbReference type="PROSITE" id="PS51352"/>
    </source>
</evidence>
<protein>
    <submittedName>
        <fullName evidence="2">Thioredoxin peroxidase</fullName>
    </submittedName>
</protein>
<dbReference type="AlphaFoldDB" id="A0A3E0TNS2"/>
<dbReference type="OrthoDB" id="9809746at2"/>
<name>A0A3E0TNS2_9GAMM</name>
<evidence type="ECO:0000313" key="3">
    <source>
        <dbReference type="Proteomes" id="UP000256478"/>
    </source>
</evidence>
<evidence type="ECO:0000313" key="2">
    <source>
        <dbReference type="EMBL" id="REL26216.1"/>
    </source>
</evidence>
<keyword evidence="2" id="KW-0575">Peroxidase</keyword>
<dbReference type="InterPro" id="IPR000866">
    <property type="entry name" value="AhpC/TSA"/>
</dbReference>
<organism evidence="2 3">
    <name type="scientific">Thalassotalea euphylliae</name>
    <dbReference type="NCBI Taxonomy" id="1655234"/>
    <lineage>
        <taxon>Bacteria</taxon>
        <taxon>Pseudomonadati</taxon>
        <taxon>Pseudomonadota</taxon>
        <taxon>Gammaproteobacteria</taxon>
        <taxon>Alteromonadales</taxon>
        <taxon>Colwelliaceae</taxon>
        <taxon>Thalassotalea</taxon>
    </lineage>
</organism>
<dbReference type="RefSeq" id="WP_116007337.1">
    <property type="nucleotide sequence ID" value="NZ_QUOU01000001.1"/>
</dbReference>
<dbReference type="EMBL" id="QUOU01000001">
    <property type="protein sequence ID" value="REL26216.1"/>
    <property type="molecule type" value="Genomic_DNA"/>
</dbReference>
<accession>A0A3E0TNS2</accession>
<reference evidence="2 3" key="1">
    <citation type="submission" date="2018-08" db="EMBL/GenBank/DDBJ databases">
        <title>Thalassotalea euphylliae genome.</title>
        <authorList>
            <person name="Summers S."/>
            <person name="Rice S.A."/>
            <person name="Freckelton M.L."/>
            <person name="Nedved B.T."/>
            <person name="Hadfield M.G."/>
        </authorList>
    </citation>
    <scope>NUCLEOTIDE SEQUENCE [LARGE SCALE GENOMIC DNA]</scope>
    <source>
        <strain evidence="2 3">H1</strain>
    </source>
</reference>
<proteinExistence type="predicted"/>
<feature type="domain" description="Thioredoxin" evidence="1">
    <location>
        <begin position="8"/>
        <end position="173"/>
    </location>
</feature>
<sequence length="188" mass="20720">MTNTTNKLHPGSEFPEISVTMRSGEQQILGKAVNASIAANANKPNGWQLVLVYRGKHCPLCTKYLNALEQYLAPLAEIDVEVLAVSGDSKAQLEAHMEQLDISFPIAYGLTVEQMQQLGVYISDPRSPEETDHPFAEPGLFVVNGEGKLHVVDISNNPFVRPELGTLVNGLAWIKNPDNDYPIRGMHR</sequence>
<dbReference type="PROSITE" id="PS51352">
    <property type="entry name" value="THIOREDOXIN_2"/>
    <property type="match status" value="1"/>
</dbReference>
<gene>
    <name evidence="2" type="ORF">DXX93_06205</name>
</gene>
<comment type="caution">
    <text evidence="2">The sequence shown here is derived from an EMBL/GenBank/DDBJ whole genome shotgun (WGS) entry which is preliminary data.</text>
</comment>
<dbReference type="SUPFAM" id="SSF52833">
    <property type="entry name" value="Thioredoxin-like"/>
    <property type="match status" value="1"/>
</dbReference>
<dbReference type="GO" id="GO:0004601">
    <property type="term" value="F:peroxidase activity"/>
    <property type="evidence" value="ECO:0007669"/>
    <property type="project" value="UniProtKB-KW"/>
</dbReference>
<dbReference type="InterPro" id="IPR013766">
    <property type="entry name" value="Thioredoxin_domain"/>
</dbReference>
<keyword evidence="2" id="KW-0560">Oxidoreductase</keyword>
<dbReference type="Proteomes" id="UP000256478">
    <property type="component" value="Unassembled WGS sequence"/>
</dbReference>